<keyword evidence="2" id="KW-1185">Reference proteome</keyword>
<protein>
    <recommendedName>
        <fullName evidence="3">GIY-YIG domain-containing protein</fullName>
    </recommendedName>
</protein>
<dbReference type="EMBL" id="PVWK01000017">
    <property type="protein sequence ID" value="PSB33634.1"/>
    <property type="molecule type" value="Genomic_DNA"/>
</dbReference>
<organism evidence="1 2">
    <name type="scientific">Stenomitos frigidus ULC18</name>
    <dbReference type="NCBI Taxonomy" id="2107698"/>
    <lineage>
        <taxon>Bacteria</taxon>
        <taxon>Bacillati</taxon>
        <taxon>Cyanobacteriota</taxon>
        <taxon>Cyanophyceae</taxon>
        <taxon>Leptolyngbyales</taxon>
        <taxon>Leptolyngbyaceae</taxon>
        <taxon>Stenomitos</taxon>
    </lineage>
</organism>
<evidence type="ECO:0000313" key="1">
    <source>
        <dbReference type="EMBL" id="PSB33634.1"/>
    </source>
</evidence>
<evidence type="ECO:0008006" key="3">
    <source>
        <dbReference type="Google" id="ProtNLM"/>
    </source>
</evidence>
<name>A0A2T1ELM9_9CYAN</name>
<comment type="caution">
    <text evidence="1">The sequence shown here is derived from an EMBL/GenBank/DDBJ whole genome shotgun (WGS) entry which is preliminary data.</text>
</comment>
<dbReference type="Proteomes" id="UP000239576">
    <property type="component" value="Unassembled WGS sequence"/>
</dbReference>
<dbReference type="OrthoDB" id="508938at2"/>
<sequence length="212" mass="24239">MTTLSLEAGLTNSRDQLSLFSVSEQKTLAYGSKQPDLLKISSDALQDWKQRLFQYQQQIHVAPTLQQGALFDLTSSIGSASGDIDVASIDPFSLPQQNTEFWRWKASDAGVAALYFVIDYELPILLYVGETVKSGQRWKGEHDCKRYLLNYRQVHYQNQLDTLLGIAFWSLAPTQARDRQRLETALIQRWRSPFNKENWEFWGTPFTGLVVG</sequence>
<accession>A0A2T1ELM9</accession>
<reference evidence="1 2" key="2">
    <citation type="submission" date="2018-03" db="EMBL/GenBank/DDBJ databases">
        <title>The ancient ancestry and fast evolution of plastids.</title>
        <authorList>
            <person name="Moore K.R."/>
            <person name="Magnabosco C."/>
            <person name="Momper L."/>
            <person name="Gold D.A."/>
            <person name="Bosak T."/>
            <person name="Fournier G.P."/>
        </authorList>
    </citation>
    <scope>NUCLEOTIDE SEQUENCE [LARGE SCALE GENOMIC DNA]</scope>
    <source>
        <strain evidence="1 2">ULC18</strain>
    </source>
</reference>
<proteinExistence type="predicted"/>
<gene>
    <name evidence="1" type="ORF">C7B82_03895</name>
</gene>
<evidence type="ECO:0000313" key="2">
    <source>
        <dbReference type="Proteomes" id="UP000239576"/>
    </source>
</evidence>
<reference evidence="2" key="1">
    <citation type="submission" date="2018-02" db="EMBL/GenBank/DDBJ databases">
        <authorList>
            <person name="Moore K."/>
            <person name="Momper L."/>
        </authorList>
    </citation>
    <scope>NUCLEOTIDE SEQUENCE [LARGE SCALE GENOMIC DNA]</scope>
    <source>
        <strain evidence="2">ULC18</strain>
    </source>
</reference>
<dbReference type="AlphaFoldDB" id="A0A2T1ELM9"/>